<dbReference type="GO" id="GO:0004650">
    <property type="term" value="F:polygalacturonase activity"/>
    <property type="evidence" value="ECO:0007669"/>
    <property type="project" value="InterPro"/>
</dbReference>
<gene>
    <name evidence="6" type="ORF">SBA5_70149</name>
</gene>
<evidence type="ECO:0000256" key="5">
    <source>
        <dbReference type="SAM" id="SignalP"/>
    </source>
</evidence>
<proteinExistence type="inferred from homology"/>
<evidence type="ECO:0000256" key="3">
    <source>
        <dbReference type="ARBA" id="ARBA00023295"/>
    </source>
</evidence>
<comment type="similarity">
    <text evidence="1 4">Belongs to the glycosyl hydrolase 28 family.</text>
</comment>
<organism evidence="6 7">
    <name type="scientific">Candidatus Sulfuritelmatomonas gaucii</name>
    <dbReference type="NCBI Taxonomy" id="2043161"/>
    <lineage>
        <taxon>Bacteria</taxon>
        <taxon>Pseudomonadati</taxon>
        <taxon>Acidobacteriota</taxon>
        <taxon>Terriglobia</taxon>
        <taxon>Terriglobales</taxon>
        <taxon>Acidobacteriaceae</taxon>
        <taxon>Candidatus Sulfuritelmatomonas</taxon>
    </lineage>
</organism>
<keyword evidence="3 4" id="KW-0326">Glycosidase</keyword>
<dbReference type="InterPro" id="IPR006626">
    <property type="entry name" value="PbH1"/>
</dbReference>
<dbReference type="Proteomes" id="UP000239735">
    <property type="component" value="Unassembled WGS sequence"/>
</dbReference>
<accession>A0A2N9M0T6</accession>
<protein>
    <submittedName>
        <fullName evidence="6">Glycoside hydrolase family 28</fullName>
    </submittedName>
</protein>
<keyword evidence="2 4" id="KW-0378">Hydrolase</keyword>
<dbReference type="PANTHER" id="PTHR31339">
    <property type="entry name" value="PECTIN LYASE-RELATED"/>
    <property type="match status" value="1"/>
</dbReference>
<name>A0A2N9M0T6_9BACT</name>
<dbReference type="InterPro" id="IPR000743">
    <property type="entry name" value="Glyco_hydro_28"/>
</dbReference>
<dbReference type="InterPro" id="IPR012334">
    <property type="entry name" value="Pectin_lyas_fold"/>
</dbReference>
<evidence type="ECO:0000256" key="4">
    <source>
        <dbReference type="RuleBase" id="RU361169"/>
    </source>
</evidence>
<dbReference type="EMBL" id="OKRB01000130">
    <property type="protein sequence ID" value="SPE29070.1"/>
    <property type="molecule type" value="Genomic_DNA"/>
</dbReference>
<evidence type="ECO:0000256" key="1">
    <source>
        <dbReference type="ARBA" id="ARBA00008834"/>
    </source>
</evidence>
<evidence type="ECO:0000313" key="7">
    <source>
        <dbReference type="Proteomes" id="UP000239735"/>
    </source>
</evidence>
<reference evidence="7" key="1">
    <citation type="submission" date="2018-02" db="EMBL/GenBank/DDBJ databases">
        <authorList>
            <person name="Hausmann B."/>
        </authorList>
    </citation>
    <scope>NUCLEOTIDE SEQUENCE [LARGE SCALE GENOMIC DNA]</scope>
    <source>
        <strain evidence="7">Peat soil MAG SbA5</strain>
    </source>
</reference>
<dbReference type="SMART" id="SM00710">
    <property type="entry name" value="PbH1"/>
    <property type="match status" value="5"/>
</dbReference>
<dbReference type="AlphaFoldDB" id="A0A2N9M0T6"/>
<dbReference type="InterPro" id="IPR051801">
    <property type="entry name" value="GH28_Enzymes"/>
</dbReference>
<feature type="signal peptide" evidence="5">
    <location>
        <begin position="1"/>
        <end position="20"/>
    </location>
</feature>
<dbReference type="PANTHER" id="PTHR31339:SF9">
    <property type="entry name" value="PLASMIN AND FIBRONECTIN-BINDING PROTEIN A"/>
    <property type="match status" value="1"/>
</dbReference>
<keyword evidence="5" id="KW-0732">Signal</keyword>
<dbReference type="SUPFAM" id="SSF51126">
    <property type="entry name" value="Pectin lyase-like"/>
    <property type="match status" value="1"/>
</dbReference>
<dbReference type="Pfam" id="PF00295">
    <property type="entry name" value="Glyco_hydro_28"/>
    <property type="match status" value="1"/>
</dbReference>
<dbReference type="InterPro" id="IPR011050">
    <property type="entry name" value="Pectin_lyase_fold/virulence"/>
</dbReference>
<sequence>MRRFVGRRDFLKAAAQGALAAPLVASLERLGMAQAAKPAGAAAAHAHAAKATQGGPKVTLNVKDYGATGDGKTNDTLALQLTIERCAVLGGGEVVVPAGDYSTGALVLRGNVLLHIEDGASLLGTGDMADYPIAEVRWEGRWIKGYSAFISATDSENFGITGLGKIVASPEIRGRVDRKTGMRLPALLEFTNCRNVNVENCFTSQSGMWSIHPVYCENVTFKNLTVNSGADGIDVDSCKHTVIDGCTFDTSDDCISLKSGRGEEANTINRPCEDVRISNCTFSDRFFACIGIGSETSAGVKDVVVEHCKCVSARTQAIYIKSRPGRGAYVENISVNDFEASGAKQGFLRLNNLNSGKVDEFSVPGDAGIPEFRNFKFSNIRVTDEAMLVQATEIHPRKPLVGFSLTNVTGTCKSGITLANMRDVVIRNVKVTGFDGPLISVDNVTGMGLAGAAKIDPAKMPKVPEAVAEPEKKYELH</sequence>
<dbReference type="GO" id="GO:0005975">
    <property type="term" value="P:carbohydrate metabolic process"/>
    <property type="evidence" value="ECO:0007669"/>
    <property type="project" value="InterPro"/>
</dbReference>
<evidence type="ECO:0000256" key="2">
    <source>
        <dbReference type="ARBA" id="ARBA00022801"/>
    </source>
</evidence>
<dbReference type="PROSITE" id="PS51318">
    <property type="entry name" value="TAT"/>
    <property type="match status" value="1"/>
</dbReference>
<dbReference type="InterPro" id="IPR006311">
    <property type="entry name" value="TAT_signal"/>
</dbReference>
<evidence type="ECO:0000313" key="6">
    <source>
        <dbReference type="EMBL" id="SPE29070.1"/>
    </source>
</evidence>
<feature type="chain" id="PRO_5014776821" evidence="5">
    <location>
        <begin position="21"/>
        <end position="477"/>
    </location>
</feature>
<dbReference type="Gene3D" id="2.160.20.10">
    <property type="entry name" value="Single-stranded right-handed beta-helix, Pectin lyase-like"/>
    <property type="match status" value="1"/>
</dbReference>